<proteinExistence type="predicted"/>
<organism evidence="1">
    <name type="scientific">termite gut metagenome</name>
    <dbReference type="NCBI Taxonomy" id="433724"/>
    <lineage>
        <taxon>unclassified sequences</taxon>
        <taxon>metagenomes</taxon>
        <taxon>organismal metagenomes</taxon>
    </lineage>
</organism>
<reference evidence="1" key="1">
    <citation type="submission" date="2019-03" db="EMBL/GenBank/DDBJ databases">
        <title>Single cell metagenomics reveals metabolic interactions within the superorganism composed of flagellate Streblomastix strix and complex community of Bacteroidetes bacteria on its surface.</title>
        <authorList>
            <person name="Treitli S.C."/>
            <person name="Kolisko M."/>
            <person name="Husnik F."/>
            <person name="Keeling P."/>
            <person name="Hampl V."/>
        </authorList>
    </citation>
    <scope>NUCLEOTIDE SEQUENCE</scope>
    <source>
        <strain evidence="1">STM</strain>
    </source>
</reference>
<sequence>MWTSLLTQQSKFSNYEDSIPELLTVHTRTMNGSYCNYELLLREYEPFLRK</sequence>
<gene>
    <name evidence="1" type="ORF">EZS27_021612</name>
</gene>
<evidence type="ECO:0000313" key="1">
    <source>
        <dbReference type="EMBL" id="KAA6329599.1"/>
    </source>
</evidence>
<name>A0A5J4R7H1_9ZZZZ</name>
<comment type="caution">
    <text evidence="1">The sequence shown here is derived from an EMBL/GenBank/DDBJ whole genome shotgun (WGS) entry which is preliminary data.</text>
</comment>
<protein>
    <submittedName>
        <fullName evidence="1">Uncharacterized protein</fullName>
    </submittedName>
</protein>
<dbReference type="AlphaFoldDB" id="A0A5J4R7H1"/>
<accession>A0A5J4R7H1</accession>
<dbReference type="EMBL" id="SNRY01001622">
    <property type="protein sequence ID" value="KAA6329599.1"/>
    <property type="molecule type" value="Genomic_DNA"/>
</dbReference>